<dbReference type="GeneID" id="9044453"/>
<name>C5LH47_PERM5</name>
<dbReference type="EMBL" id="GG682011">
    <property type="protein sequence ID" value="EER03856.1"/>
    <property type="molecule type" value="Genomic_DNA"/>
</dbReference>
<feature type="compositionally biased region" description="Polar residues" evidence="1">
    <location>
        <begin position="61"/>
        <end position="70"/>
    </location>
</feature>
<organism evidence="3">
    <name type="scientific">Perkinsus marinus (strain ATCC 50983 / TXsc)</name>
    <dbReference type="NCBI Taxonomy" id="423536"/>
    <lineage>
        <taxon>Eukaryota</taxon>
        <taxon>Sar</taxon>
        <taxon>Alveolata</taxon>
        <taxon>Perkinsozoa</taxon>
        <taxon>Perkinsea</taxon>
        <taxon>Perkinsida</taxon>
        <taxon>Perkinsidae</taxon>
        <taxon>Perkinsus</taxon>
    </lineage>
</organism>
<dbReference type="RefSeq" id="XP_002772040.1">
    <property type="nucleotide sequence ID" value="XM_002771994.1"/>
</dbReference>
<evidence type="ECO:0000256" key="1">
    <source>
        <dbReference type="SAM" id="MobiDB-lite"/>
    </source>
</evidence>
<feature type="compositionally biased region" description="Polar residues" evidence="1">
    <location>
        <begin position="34"/>
        <end position="44"/>
    </location>
</feature>
<evidence type="ECO:0000313" key="3">
    <source>
        <dbReference type="Proteomes" id="UP000007800"/>
    </source>
</evidence>
<gene>
    <name evidence="2" type="ORF">Pmar_PMAR017269</name>
</gene>
<evidence type="ECO:0000313" key="2">
    <source>
        <dbReference type="EMBL" id="EER03856.1"/>
    </source>
</evidence>
<feature type="compositionally biased region" description="Basic residues" evidence="1">
    <location>
        <begin position="293"/>
        <end position="304"/>
    </location>
</feature>
<sequence>MVPRPSTINDLDDENLYDFVAALGTEEEEHLVDENTQAESNVVNETGHGTTDEHEEEETGKNSSSNTGQEQAVLNSLAKTIPLKSIVNNHIGYKWHFENILYNAFSLQLDMLGNRVPPGKKFALLRLNLQGGAYTTIEANVCPSSHVTVAEDDKLYRKARMVLIDRYGMDLFKSWHQFINRKLRPNESPAEFLTELQRLVSLSRPSGIKLDQTWMNSAACLMFWEGLPSDIPGLPALKSQWKTLWESRGDIVEGCLRLAKSIKIDESQGAIAAVSAYPSYPSVKGKGKEKGKGKGFRGKGRTWKGKGIPCEPKADAR</sequence>
<feature type="region of interest" description="Disordered" evidence="1">
    <location>
        <begin position="29"/>
        <end position="70"/>
    </location>
</feature>
<keyword evidence="3" id="KW-1185">Reference proteome</keyword>
<accession>C5LH47</accession>
<feature type="region of interest" description="Disordered" evidence="1">
    <location>
        <begin position="282"/>
        <end position="317"/>
    </location>
</feature>
<protein>
    <submittedName>
        <fullName evidence="2">Uncharacterized protein</fullName>
    </submittedName>
</protein>
<dbReference type="AlphaFoldDB" id="C5LH47"/>
<proteinExistence type="predicted"/>
<reference evidence="2 3" key="1">
    <citation type="submission" date="2008-07" db="EMBL/GenBank/DDBJ databases">
        <authorList>
            <person name="El-Sayed N."/>
            <person name="Caler E."/>
            <person name="Inman J."/>
            <person name="Amedeo P."/>
            <person name="Hass B."/>
            <person name="Wortman J."/>
        </authorList>
    </citation>
    <scope>NUCLEOTIDE SEQUENCE [LARGE SCALE GENOMIC DNA]</scope>
    <source>
        <strain evidence="3">ATCC 50983 / TXsc</strain>
    </source>
</reference>
<dbReference type="Proteomes" id="UP000007800">
    <property type="component" value="Unassembled WGS sequence"/>
</dbReference>
<dbReference type="InParanoid" id="C5LH47"/>